<keyword evidence="3" id="KW-1185">Reference proteome</keyword>
<sequence>MKLNIALCSPNKNAYSETFIQAHKRLLKGTIFYYYDGELPSKLENGLVINSRKKRLLDLFKGHLNLNRFSLPEQALLTSFKKNKIDVVLAEYGTTAMKLLPVCEELELPIIVHFHGFDASRTDLLLQNDHYKKLFDYAKFIVIVSKKMETDLLNMGCPSQKLIYNVYGPGEEFFEVQPQFSKPQFIFAGRFVDKKAPHYLILSFLEVVKSFPDAILIMAGDGVLKESCENLVEYYELEKNIIFPGVVDASMLRKYFIESLAYVQHSVTAKDGDSEGTPVVILEAGAAGLPVISTRHAGIPDVVIDEETGYLVEEEDIRGMSERMLKLLRNPGRAKILGKNARERISSNFRLERHINKLNSLVNKSLEQ</sequence>
<dbReference type="Pfam" id="PF00534">
    <property type="entry name" value="Glycos_transf_1"/>
    <property type="match status" value="1"/>
</dbReference>
<dbReference type="GO" id="GO:0016757">
    <property type="term" value="F:glycosyltransferase activity"/>
    <property type="evidence" value="ECO:0007669"/>
    <property type="project" value="InterPro"/>
</dbReference>
<reference evidence="3" key="1">
    <citation type="submission" date="2018-03" db="EMBL/GenBank/DDBJ databases">
        <title>Gramella fulva sp. nov., isolated from a dry surface of tidal flat.</title>
        <authorList>
            <person name="Hwang S.H."/>
            <person name="Hwang W.M."/>
            <person name="Kang K."/>
            <person name="Ahn T.-Y."/>
        </authorList>
    </citation>
    <scope>NUCLEOTIDE SEQUENCE [LARGE SCALE GENOMIC DNA]</scope>
    <source>
        <strain evidence="3">SH35</strain>
    </source>
</reference>
<feature type="domain" description="Glycosyl transferase family 1" evidence="1">
    <location>
        <begin position="178"/>
        <end position="344"/>
    </location>
</feature>
<evidence type="ECO:0000313" key="2">
    <source>
        <dbReference type="EMBL" id="AVR43844.1"/>
    </source>
</evidence>
<dbReference type="RefSeq" id="WP_107010631.1">
    <property type="nucleotide sequence ID" value="NZ_CP028136.1"/>
</dbReference>
<gene>
    <name evidence="2" type="ORF">C7S20_00345</name>
</gene>
<dbReference type="EMBL" id="CP028136">
    <property type="protein sequence ID" value="AVR43844.1"/>
    <property type="molecule type" value="Genomic_DNA"/>
</dbReference>
<proteinExistence type="predicted"/>
<dbReference type="PANTHER" id="PTHR12526:SF630">
    <property type="entry name" value="GLYCOSYLTRANSFERASE"/>
    <property type="match status" value="1"/>
</dbReference>
<evidence type="ECO:0000259" key="1">
    <source>
        <dbReference type="Pfam" id="PF00534"/>
    </source>
</evidence>
<dbReference type="Proteomes" id="UP000241507">
    <property type="component" value="Chromosome"/>
</dbReference>
<dbReference type="OrthoDB" id="9795068at2"/>
<dbReference type="KEGG" id="grs:C7S20_00345"/>
<dbReference type="InterPro" id="IPR001296">
    <property type="entry name" value="Glyco_trans_1"/>
</dbReference>
<dbReference type="AlphaFoldDB" id="A0A2R3Z0S0"/>
<accession>A0A2R3Z0S0</accession>
<dbReference type="PANTHER" id="PTHR12526">
    <property type="entry name" value="GLYCOSYLTRANSFERASE"/>
    <property type="match status" value="1"/>
</dbReference>
<protein>
    <recommendedName>
        <fullName evidence="1">Glycosyl transferase family 1 domain-containing protein</fullName>
    </recommendedName>
</protein>
<dbReference type="CDD" id="cd03801">
    <property type="entry name" value="GT4_PimA-like"/>
    <property type="match status" value="1"/>
</dbReference>
<dbReference type="Gene3D" id="3.40.50.2000">
    <property type="entry name" value="Glycogen Phosphorylase B"/>
    <property type="match status" value="2"/>
</dbReference>
<evidence type="ECO:0000313" key="3">
    <source>
        <dbReference type="Proteomes" id="UP000241507"/>
    </source>
</evidence>
<name>A0A2R3Z0S0_9FLAO</name>
<organism evidence="2 3">
    <name type="scientific">Christiangramia fulva</name>
    <dbReference type="NCBI Taxonomy" id="2126553"/>
    <lineage>
        <taxon>Bacteria</taxon>
        <taxon>Pseudomonadati</taxon>
        <taxon>Bacteroidota</taxon>
        <taxon>Flavobacteriia</taxon>
        <taxon>Flavobacteriales</taxon>
        <taxon>Flavobacteriaceae</taxon>
        <taxon>Christiangramia</taxon>
    </lineage>
</organism>
<dbReference type="SUPFAM" id="SSF53756">
    <property type="entry name" value="UDP-Glycosyltransferase/glycogen phosphorylase"/>
    <property type="match status" value="1"/>
</dbReference>